<gene>
    <name evidence="4" type="ORF">LTR36_005119</name>
</gene>
<dbReference type="InterPro" id="IPR032514">
    <property type="entry name" value="GtaA_central"/>
</dbReference>
<evidence type="ECO:0000313" key="5">
    <source>
        <dbReference type="Proteomes" id="UP001324427"/>
    </source>
</evidence>
<dbReference type="Proteomes" id="UP001324427">
    <property type="component" value="Unassembled WGS sequence"/>
</dbReference>
<dbReference type="PANTHER" id="PTHR31987">
    <property type="entry name" value="GLUTAMINASE A-RELATED"/>
    <property type="match status" value="1"/>
</dbReference>
<feature type="signal peptide" evidence="1">
    <location>
        <begin position="1"/>
        <end position="23"/>
    </location>
</feature>
<sequence>MPSLSSAPFSLLSIFLFLLFVACSPTFTPVLPPSYPLAVRNPYLSAWLPGNQAQDLPFAVPQFWNGQNLTWSVIARINGQAYSLFGVPIPGSGVKAASVQSAEYTSTHTTFTLTAGPASFVLDFLSPISPLDYVRQSLPFSYLTVSTSGTNGATPDVQIYSDIDNSWIGQFGFDMQTSWSYATTEASTSVLTLTPGGTATYSEVNDMAQWGTAVYCARGSNVSAGVGMLDAVRGDFAANGSLSGSWQWQPGSVMGYSQDLGTVSGATNVTFAVGYWRQAAVNYMGNARTAYFTSSCQDINCACVHALTDFEAADTEARTLDATIASKAAGVGGANYSDIVALSARQAFGAIDITIPLDTLDTSDVMAFIKEISSDGNVNTIDVIFPTSPIFYVMAPEYIRLLLEPVMQYLATGDWPQDYTVHDIGSNYPNSTGHNDGNAEQMPVEESGNLLTLAALYYKASGDDAWCNKYQSLFQGYADYLIVNGLYPATQLSTDDGAGEATNQTGLSIKAAVALNAFGVMTHQSNYSEYGEQFATVLYNHSVGVDSGKTHFTLVENADDTWALEFNLYMDVLLGLNTFPTAALAMQTSYYPSVRKPAGVALDSSLDWGKTDWMIFAAATAMAQGVGNEGVRDMFVEDVHSFVSNGLNPIPFSDKYFVENSAGDVQGEWNGYRNRPVVGGHFALMALDGPAQIQIGAGESHRRKERRGG</sequence>
<feature type="domain" description="Glutaminase A N-terminal" evidence="3">
    <location>
        <begin position="107"/>
        <end position="326"/>
    </location>
</feature>
<feature type="domain" description="Glutaminase A central" evidence="2">
    <location>
        <begin position="333"/>
        <end position="684"/>
    </location>
</feature>
<organism evidence="4 5">
    <name type="scientific">Oleoguttula mirabilis</name>
    <dbReference type="NCBI Taxonomy" id="1507867"/>
    <lineage>
        <taxon>Eukaryota</taxon>
        <taxon>Fungi</taxon>
        <taxon>Dikarya</taxon>
        <taxon>Ascomycota</taxon>
        <taxon>Pezizomycotina</taxon>
        <taxon>Dothideomycetes</taxon>
        <taxon>Dothideomycetidae</taxon>
        <taxon>Mycosphaerellales</taxon>
        <taxon>Teratosphaeriaceae</taxon>
        <taxon>Oleoguttula</taxon>
    </lineage>
</organism>
<name>A0AAV9JVU3_9PEZI</name>
<evidence type="ECO:0000256" key="1">
    <source>
        <dbReference type="SAM" id="SignalP"/>
    </source>
</evidence>
<feature type="chain" id="PRO_5043933917" description="Glutaminase" evidence="1">
    <location>
        <begin position="24"/>
        <end position="709"/>
    </location>
</feature>
<proteinExistence type="predicted"/>
<reference evidence="4 5" key="1">
    <citation type="submission" date="2021-11" db="EMBL/GenBank/DDBJ databases">
        <title>Black yeast isolated from Biological Soil Crust.</title>
        <authorList>
            <person name="Kurbessoian T."/>
        </authorList>
    </citation>
    <scope>NUCLEOTIDE SEQUENCE [LARGE SCALE GENOMIC DNA]</scope>
    <source>
        <strain evidence="4 5">CCFEE 5522</strain>
    </source>
</reference>
<evidence type="ECO:0008006" key="6">
    <source>
        <dbReference type="Google" id="ProtNLM"/>
    </source>
</evidence>
<comment type="caution">
    <text evidence="4">The sequence shown here is derived from an EMBL/GenBank/DDBJ whole genome shotgun (WGS) entry which is preliminary data.</text>
</comment>
<accession>A0AAV9JVU3</accession>
<dbReference type="PANTHER" id="PTHR31987:SF14">
    <property type="entry name" value="PUTATIVE (AFU_ORTHOLOGUE AFUA_6G09910)-RELATED"/>
    <property type="match status" value="1"/>
</dbReference>
<dbReference type="Pfam" id="PF16335">
    <property type="entry name" value="GtaA_6_Hairpin"/>
    <property type="match status" value="1"/>
</dbReference>
<keyword evidence="1" id="KW-0732">Signal</keyword>
<evidence type="ECO:0000313" key="4">
    <source>
        <dbReference type="EMBL" id="KAK4549818.1"/>
    </source>
</evidence>
<protein>
    <recommendedName>
        <fullName evidence="6">Glutaminase</fullName>
    </recommendedName>
</protein>
<dbReference type="InterPro" id="IPR033433">
    <property type="entry name" value="GtaA_N"/>
</dbReference>
<evidence type="ECO:0000259" key="3">
    <source>
        <dbReference type="Pfam" id="PF17168"/>
    </source>
</evidence>
<evidence type="ECO:0000259" key="2">
    <source>
        <dbReference type="Pfam" id="PF16335"/>
    </source>
</evidence>
<dbReference type="Pfam" id="PF17168">
    <property type="entry name" value="DUF5127"/>
    <property type="match status" value="1"/>
</dbReference>
<keyword evidence="5" id="KW-1185">Reference proteome</keyword>
<dbReference type="InterPro" id="IPR052743">
    <property type="entry name" value="Glutaminase_GtaA"/>
</dbReference>
<dbReference type="EMBL" id="JAVFHQ010000003">
    <property type="protein sequence ID" value="KAK4549818.1"/>
    <property type="molecule type" value="Genomic_DNA"/>
</dbReference>
<dbReference type="AlphaFoldDB" id="A0AAV9JVU3"/>